<dbReference type="EMBL" id="CP014039">
    <property type="protein sequence ID" value="AMG01193.1"/>
    <property type="molecule type" value="Genomic_DNA"/>
</dbReference>
<reference evidence="3" key="1">
    <citation type="submission" date="2015-12" db="EMBL/GenBank/DDBJ databases">
        <title>FDA dAtabase for Regulatory Grade micrObial Sequences (FDA-ARGOS): Supporting development and validation of Infectious Disease Dx tests.</title>
        <authorList>
            <person name="Hoffmann M."/>
            <person name="Allard M."/>
            <person name="Evans P."/>
            <person name="Brown E."/>
            <person name="Tallon L.J."/>
            <person name="Sadzewicz L."/>
            <person name="Sengamalay N."/>
            <person name="Ott S."/>
            <person name="Godinez A."/>
            <person name="Nagaraj S."/>
            <person name="Vyas G."/>
            <person name="Aluvathingal J."/>
            <person name="Nadendla S."/>
            <person name="Geyer C."/>
            <person name="Sichtig H."/>
        </authorList>
    </citation>
    <scope>NUCLEOTIDE SEQUENCE [LARGE SCALE GENOMIC DNA]</scope>
    <source>
        <strain evidence="3">ATCC 43516</strain>
    </source>
</reference>
<name>K5U8A7_VIBHA</name>
<evidence type="ECO:0000313" key="4">
    <source>
        <dbReference type="Proteomes" id="UP000253437"/>
    </source>
</evidence>
<dbReference type="EMBL" id="QOUW02000055">
    <property type="protein sequence ID" value="RIW11630.1"/>
    <property type="molecule type" value="Genomic_DNA"/>
</dbReference>
<gene>
    <name evidence="1" type="ORF">AL538_26420</name>
    <name evidence="2" type="ORF">DS957_015025</name>
</gene>
<evidence type="ECO:0000313" key="3">
    <source>
        <dbReference type="Proteomes" id="UP000067422"/>
    </source>
</evidence>
<dbReference type="Proteomes" id="UP000253437">
    <property type="component" value="Unassembled WGS sequence"/>
</dbReference>
<dbReference type="GeneID" id="83584872"/>
<evidence type="ECO:0000313" key="2">
    <source>
        <dbReference type="EMBL" id="RIW11630.1"/>
    </source>
</evidence>
<dbReference type="OrthoDB" id="5906264at2"/>
<dbReference type="RefSeq" id="WP_005452486.1">
    <property type="nucleotide sequence ID" value="NZ_AP031615.1"/>
</dbReference>
<dbReference type="KEGG" id="vhr:AL538_26420"/>
<dbReference type="HOGENOM" id="CLU_2756777_0_0_6"/>
<dbReference type="AlphaFoldDB" id="K5U8A7"/>
<protein>
    <submittedName>
        <fullName evidence="2">Uncharacterized protein</fullName>
    </submittedName>
</protein>
<proteinExistence type="predicted"/>
<keyword evidence="3" id="KW-1185">Reference proteome</keyword>
<sequence>MNLEYKKLKWHAVLKLSQETIKYLNEENSSKLNDTDKVRANVHAAQLLQQLLTELATTDLTPLPPQQGFK</sequence>
<dbReference type="Proteomes" id="UP000067422">
    <property type="component" value="Chromosome 2"/>
</dbReference>
<accession>A0A1E3EC35</accession>
<accession>K5U8A7</accession>
<evidence type="ECO:0000313" key="1">
    <source>
        <dbReference type="EMBL" id="AMG01193.1"/>
    </source>
</evidence>
<reference evidence="2 4" key="3">
    <citation type="submission" date="2018-08" db="EMBL/GenBank/DDBJ databases">
        <title>Vibrio harveyi strains pathogenic to white snook Centropomus viridis Lockington (1877) and potential probiotic bacteria.</title>
        <authorList>
            <person name="Soto-Rodriguez S."/>
            <person name="Gomez-Gil B."/>
            <person name="Lozano-Olvera R."/>
        </authorList>
    </citation>
    <scope>NUCLEOTIDE SEQUENCE [LARGE SCALE GENOMIC DNA]</scope>
    <source>
        <strain evidence="2 4">CAIM 1508</strain>
    </source>
</reference>
<reference evidence="1" key="2">
    <citation type="submission" date="2018-01" db="EMBL/GenBank/DDBJ databases">
        <title>FDA dAtabase for Regulatory Grade micrObial Sequences (FDA-ARGOS): Supporting development and validation of Infectious Disease Dx tests.</title>
        <authorList>
            <person name="Hoffmann M."/>
            <person name="Allard M."/>
            <person name="Evans P."/>
            <person name="Brown E."/>
            <person name="Tallon L."/>
            <person name="Sadzewicz L."/>
            <person name="Sengamalay N."/>
            <person name="Ott S."/>
            <person name="Godinez A."/>
            <person name="Nagaraj S."/>
            <person name="Vyas G."/>
            <person name="Aluvathingal J."/>
            <person name="Nadendla S."/>
            <person name="Geyer C."/>
            <person name="Sichtig H."/>
        </authorList>
    </citation>
    <scope>NUCLEOTIDE SEQUENCE</scope>
    <source>
        <strain evidence="1">FDAARGOS_107</strain>
    </source>
</reference>
<organism evidence="2 4">
    <name type="scientific">Vibrio harveyi</name>
    <name type="common">Beneckea harveyi</name>
    <dbReference type="NCBI Taxonomy" id="669"/>
    <lineage>
        <taxon>Bacteria</taxon>
        <taxon>Pseudomonadati</taxon>
        <taxon>Pseudomonadota</taxon>
        <taxon>Gammaproteobacteria</taxon>
        <taxon>Vibrionales</taxon>
        <taxon>Vibrionaceae</taxon>
        <taxon>Vibrio</taxon>
    </lineage>
</organism>